<dbReference type="GO" id="GO:0009103">
    <property type="term" value="P:lipopolysaccharide biosynthetic process"/>
    <property type="evidence" value="ECO:0007669"/>
    <property type="project" value="TreeGrafter"/>
</dbReference>
<dbReference type="AlphaFoldDB" id="A0A1W1II96"/>
<protein>
    <submittedName>
        <fullName evidence="3">Glycosyl transferases group 1</fullName>
    </submittedName>
</protein>
<gene>
    <name evidence="3" type="ORF">TPAS_2451</name>
</gene>
<dbReference type="Proteomes" id="UP000195985">
    <property type="component" value="Unassembled WGS sequence"/>
</dbReference>
<evidence type="ECO:0000313" key="3">
    <source>
        <dbReference type="EMBL" id="SLM52744.1"/>
    </source>
</evidence>
<dbReference type="Pfam" id="PF00534">
    <property type="entry name" value="Glycos_transf_1"/>
    <property type="match status" value="1"/>
</dbReference>
<feature type="domain" description="Glycosyl transferase family 1" evidence="2">
    <location>
        <begin position="196"/>
        <end position="349"/>
    </location>
</feature>
<name>A0A1W1II96_9LACT</name>
<reference evidence="4" key="1">
    <citation type="submission" date="2016-04" db="EMBL/GenBank/DDBJ databases">
        <authorList>
            <person name="Strepis N."/>
        </authorList>
    </citation>
    <scope>NUCLEOTIDE SEQUENCE [LARGE SCALE GENOMIC DNA]</scope>
</reference>
<dbReference type="STRING" id="43064.SAMN04488086_12610"/>
<dbReference type="SUPFAM" id="SSF53756">
    <property type="entry name" value="UDP-Glycosyltransferase/glycogen phosphorylase"/>
    <property type="match status" value="1"/>
</dbReference>
<keyword evidence="4" id="KW-1185">Reference proteome</keyword>
<keyword evidence="1 3" id="KW-0808">Transferase</keyword>
<evidence type="ECO:0000259" key="2">
    <source>
        <dbReference type="Pfam" id="PF00534"/>
    </source>
</evidence>
<dbReference type="OrthoDB" id="199095at2"/>
<dbReference type="EMBL" id="FWEY01000009">
    <property type="protein sequence ID" value="SLM52744.1"/>
    <property type="molecule type" value="Genomic_DNA"/>
</dbReference>
<dbReference type="RefSeq" id="WP_086943495.1">
    <property type="nucleotide sequence ID" value="NZ_FONM01000026.1"/>
</dbReference>
<dbReference type="InterPro" id="IPR001296">
    <property type="entry name" value="Glyco_trans_1"/>
</dbReference>
<dbReference type="Gene3D" id="3.40.50.2000">
    <property type="entry name" value="Glycogen Phosphorylase B"/>
    <property type="match status" value="2"/>
</dbReference>
<dbReference type="PANTHER" id="PTHR46401">
    <property type="entry name" value="GLYCOSYLTRANSFERASE WBBK-RELATED"/>
    <property type="match status" value="1"/>
</dbReference>
<organism evidence="3 4">
    <name type="scientific">Trichococcus pasteurii</name>
    <dbReference type="NCBI Taxonomy" id="43064"/>
    <lineage>
        <taxon>Bacteria</taxon>
        <taxon>Bacillati</taxon>
        <taxon>Bacillota</taxon>
        <taxon>Bacilli</taxon>
        <taxon>Lactobacillales</taxon>
        <taxon>Carnobacteriaceae</taxon>
        <taxon>Trichococcus</taxon>
    </lineage>
</organism>
<evidence type="ECO:0000313" key="4">
    <source>
        <dbReference type="Proteomes" id="UP000195985"/>
    </source>
</evidence>
<evidence type="ECO:0000256" key="1">
    <source>
        <dbReference type="ARBA" id="ARBA00022679"/>
    </source>
</evidence>
<dbReference type="GO" id="GO:0016757">
    <property type="term" value="F:glycosyltransferase activity"/>
    <property type="evidence" value="ECO:0007669"/>
    <property type="project" value="InterPro"/>
</dbReference>
<dbReference type="PANTHER" id="PTHR46401:SF2">
    <property type="entry name" value="GLYCOSYLTRANSFERASE WBBK-RELATED"/>
    <property type="match status" value="1"/>
</dbReference>
<sequence>MDKIVVMYTVDRNNPKGTWSGTSYALKEALKEKVEVIEVDLHEGLLLKGLRIIGDKFSRNKSSYLFGPLHDSLLQLKANFILNKYRHLPVLEIANEVKIKNRYFLYQDLAIAVLPPIQESLKKDLKKSSGGLLLECSDDELQRKIEVQKKIYNSADKIFFMGNWVADRMKELYPQMSCKFVAVGAGINPEFSAPIKSEILHKENIISFIGIDFDRKAGDLVLEAFKILVEKYDTDAQLYIAGPNCIKTDLTNVNFIGKTEREELEQLLKRSTVFCMPSKFEAYGLVFLEAKSYGLLCIGRNNYEMPYLLSADDEDYLIENDDAENLAKNMFILLNDKQKQLRAINNAGKVYSSNTWESVAEKILNEMSL</sequence>
<accession>A0A1W1II96</accession>
<dbReference type="CDD" id="cd03801">
    <property type="entry name" value="GT4_PimA-like"/>
    <property type="match status" value="1"/>
</dbReference>
<proteinExistence type="predicted"/>